<dbReference type="Proteomes" id="UP000236736">
    <property type="component" value="Unassembled WGS sequence"/>
</dbReference>
<dbReference type="EMBL" id="FNVR01000006">
    <property type="protein sequence ID" value="SEF84887.1"/>
    <property type="molecule type" value="Genomic_DNA"/>
</dbReference>
<dbReference type="Gene3D" id="3.20.20.140">
    <property type="entry name" value="Metal-dependent hydrolases"/>
    <property type="match status" value="2"/>
</dbReference>
<dbReference type="InterPro" id="IPR051781">
    <property type="entry name" value="Metallo-dep_Hydrolase"/>
</dbReference>
<dbReference type="RefSeq" id="WP_103924318.1">
    <property type="nucleotide sequence ID" value="NZ_FNVR01000006.1"/>
</dbReference>
<dbReference type="AlphaFoldDB" id="A0A1H5VEH3"/>
<evidence type="ECO:0000313" key="3">
    <source>
        <dbReference type="Proteomes" id="UP000236736"/>
    </source>
</evidence>
<dbReference type="InterPro" id="IPR006680">
    <property type="entry name" value="Amidohydro-rel"/>
</dbReference>
<dbReference type="Pfam" id="PF01979">
    <property type="entry name" value="Amidohydro_1"/>
    <property type="match status" value="1"/>
</dbReference>
<dbReference type="InterPro" id="IPR011059">
    <property type="entry name" value="Metal-dep_hydrolase_composite"/>
</dbReference>
<dbReference type="PANTHER" id="PTHR43135:SF3">
    <property type="entry name" value="ALPHA-D-RIBOSE 1-METHYLPHOSPHONATE 5-TRIPHOSPHATE DIPHOSPHATASE"/>
    <property type="match status" value="1"/>
</dbReference>
<keyword evidence="3" id="KW-1185">Reference proteome</keyword>
<dbReference type="PANTHER" id="PTHR43135">
    <property type="entry name" value="ALPHA-D-RIBOSE 1-METHYLPHOSPHONATE 5-TRIPHOSPHATE DIPHOSPHATASE"/>
    <property type="match status" value="1"/>
</dbReference>
<dbReference type="GO" id="GO:0016810">
    <property type="term" value="F:hydrolase activity, acting on carbon-nitrogen (but not peptide) bonds"/>
    <property type="evidence" value="ECO:0007669"/>
    <property type="project" value="InterPro"/>
</dbReference>
<dbReference type="InterPro" id="IPR032466">
    <property type="entry name" value="Metal_Hydrolase"/>
</dbReference>
<sequence>MNQTRFIALLGMIFLAGCQPSSKTETGYTLLQGATLYDGNGNSISQSKILIKDDRIEALGGPEMETPKNADIIDLTGKFITPGLVDAHVHFSQTGFFDGRPDALDIRDTLRFDSLQARLKRNPNPYLESYLRSGVTAVYDVGGFEWIVDLSKSAETDLNAPHVAAAGPLLTPFPQDRLDMFNVPPSRQMLALTSPEFGKEFVKKNSELGSTGIKIWTINLQDSIFMKSLREVAAEIPLQGNQLIVHATDLDQAKEAIRLGAKVLVHSVDDQLVDEEFIRLAKESGVILCPTLVVVPGYSIAFKSLRGEFPLNDPNQAVDPETRNLLKASQSFFKYYQGQQKFEDMIKSIEETDEKLKSIMYANLKLLYDAGITIALSTDAGNPGTLHGISVYDELEAMQKAGIPAKDLIPMATQNGARAMGRLDDFGTLEVGKMADLIILEKDPSMDASNFRSITHVMRGGLLRPVNVPFEK</sequence>
<dbReference type="SUPFAM" id="SSF51338">
    <property type="entry name" value="Composite domain of metallo-dependent hydrolases"/>
    <property type="match status" value="1"/>
</dbReference>
<name>A0A1H5VEH3_9BACT</name>
<evidence type="ECO:0000259" key="1">
    <source>
        <dbReference type="Pfam" id="PF01979"/>
    </source>
</evidence>
<reference evidence="3" key="1">
    <citation type="submission" date="2016-10" db="EMBL/GenBank/DDBJ databases">
        <authorList>
            <person name="Varghese N."/>
            <person name="Submissions S."/>
        </authorList>
    </citation>
    <scope>NUCLEOTIDE SEQUENCE [LARGE SCALE GENOMIC DNA]</scope>
    <source>
        <strain evidence="3">DSM 17298</strain>
    </source>
</reference>
<proteinExistence type="predicted"/>
<accession>A0A1H5VEH3</accession>
<dbReference type="Gene3D" id="2.30.40.10">
    <property type="entry name" value="Urease, subunit C, domain 1"/>
    <property type="match status" value="2"/>
</dbReference>
<dbReference type="STRING" id="1120964.GCA_001313265_06605"/>
<protein>
    <submittedName>
        <fullName evidence="2">Imidazolonepropionase</fullName>
    </submittedName>
</protein>
<dbReference type="OrthoDB" id="9797498at2"/>
<feature type="domain" description="Amidohydrolase-related" evidence="1">
    <location>
        <begin position="79"/>
        <end position="461"/>
    </location>
</feature>
<evidence type="ECO:0000313" key="2">
    <source>
        <dbReference type="EMBL" id="SEF84887.1"/>
    </source>
</evidence>
<gene>
    <name evidence="2" type="ORF">SAMN03080598_01647</name>
</gene>
<organism evidence="2 3">
    <name type="scientific">Algoriphagus boritolerans DSM 17298 = JCM 18970</name>
    <dbReference type="NCBI Taxonomy" id="1120964"/>
    <lineage>
        <taxon>Bacteria</taxon>
        <taxon>Pseudomonadati</taxon>
        <taxon>Bacteroidota</taxon>
        <taxon>Cytophagia</taxon>
        <taxon>Cytophagales</taxon>
        <taxon>Cyclobacteriaceae</taxon>
        <taxon>Algoriphagus</taxon>
    </lineage>
</organism>
<dbReference type="SUPFAM" id="SSF51556">
    <property type="entry name" value="Metallo-dependent hydrolases"/>
    <property type="match status" value="1"/>
</dbReference>
<dbReference type="PROSITE" id="PS51257">
    <property type="entry name" value="PROKAR_LIPOPROTEIN"/>
    <property type="match status" value="1"/>
</dbReference>